<name>A0A318JBX9_9BURK</name>
<comment type="caution">
    <text evidence="1">The sequence shown here is derived from an EMBL/GenBank/DDBJ whole genome shotgun (WGS) entry which is preliminary data.</text>
</comment>
<protein>
    <submittedName>
        <fullName evidence="1">Uncharacterized protein</fullName>
    </submittedName>
</protein>
<sequence length="94" mass="11149">MAVLMKFLYHIPTDMEIEIMANLEQSFDTRFSLQLAPTSFVMRLGRREIFVCRDFRQRSYYVNPVLDCSTGIQAGHLEMLVFRKWLIILSKANW</sequence>
<proteinExistence type="predicted"/>
<evidence type="ECO:0000313" key="2">
    <source>
        <dbReference type="Proteomes" id="UP000247792"/>
    </source>
</evidence>
<dbReference type="EMBL" id="QJKB01000001">
    <property type="protein sequence ID" value="PXX47088.1"/>
    <property type="molecule type" value="Genomic_DNA"/>
</dbReference>
<dbReference type="Proteomes" id="UP000247792">
    <property type="component" value="Unassembled WGS sequence"/>
</dbReference>
<gene>
    <name evidence="1" type="ORF">DFR42_101664</name>
</gene>
<accession>A0A318JBX9</accession>
<evidence type="ECO:0000313" key="1">
    <source>
        <dbReference type="EMBL" id="PXX47088.1"/>
    </source>
</evidence>
<keyword evidence="2" id="KW-1185">Reference proteome</keyword>
<organism evidence="1 2">
    <name type="scientific">Undibacterium pigrum</name>
    <dbReference type="NCBI Taxonomy" id="401470"/>
    <lineage>
        <taxon>Bacteria</taxon>
        <taxon>Pseudomonadati</taxon>
        <taxon>Pseudomonadota</taxon>
        <taxon>Betaproteobacteria</taxon>
        <taxon>Burkholderiales</taxon>
        <taxon>Oxalobacteraceae</taxon>
        <taxon>Undibacterium</taxon>
    </lineage>
</organism>
<reference evidence="1 2" key="1">
    <citation type="submission" date="2018-05" db="EMBL/GenBank/DDBJ databases">
        <title>Genomic Encyclopedia of Type Strains, Phase IV (KMG-IV): sequencing the most valuable type-strain genomes for metagenomic binning, comparative biology and taxonomic classification.</title>
        <authorList>
            <person name="Goeker M."/>
        </authorList>
    </citation>
    <scope>NUCLEOTIDE SEQUENCE [LARGE SCALE GENOMIC DNA]</scope>
    <source>
        <strain evidence="1 2">DSM 19792</strain>
    </source>
</reference>
<dbReference type="AlphaFoldDB" id="A0A318JBX9"/>